<organism evidence="2 3">
    <name type="scientific">Clunio marinus</name>
    <dbReference type="NCBI Taxonomy" id="568069"/>
    <lineage>
        <taxon>Eukaryota</taxon>
        <taxon>Metazoa</taxon>
        <taxon>Ecdysozoa</taxon>
        <taxon>Arthropoda</taxon>
        <taxon>Hexapoda</taxon>
        <taxon>Insecta</taxon>
        <taxon>Pterygota</taxon>
        <taxon>Neoptera</taxon>
        <taxon>Endopterygota</taxon>
        <taxon>Diptera</taxon>
        <taxon>Nematocera</taxon>
        <taxon>Chironomoidea</taxon>
        <taxon>Chironomidae</taxon>
        <taxon>Clunio</taxon>
    </lineage>
</organism>
<proteinExistence type="predicted"/>
<keyword evidence="3" id="KW-1185">Reference proteome</keyword>
<sequence length="191" mass="22304">MNQLAVAPAAAALTLSTIPTMKNYENQNEEVNHNLILKPHKHLNVTSLGNEFHIHSLLSQCSFYRRRLQTHFKAVLCLLIVLFLIADFCSVLHVPRIEKFYLHALFAVFTAMIFIQAAQKKQKEYFAHYRVLYMRHDMISRKSTETKPERIKRNETHFSATLTSRRKPHVVVMLFLFEIRKAQGEIKVKKA</sequence>
<feature type="transmembrane region" description="Helical" evidence="1">
    <location>
        <begin position="74"/>
        <end position="94"/>
    </location>
</feature>
<protein>
    <submittedName>
        <fullName evidence="2">CLUMA_CG020540, isoform A</fullName>
    </submittedName>
</protein>
<evidence type="ECO:0000313" key="3">
    <source>
        <dbReference type="Proteomes" id="UP000183832"/>
    </source>
</evidence>
<dbReference type="Proteomes" id="UP000183832">
    <property type="component" value="Unassembled WGS sequence"/>
</dbReference>
<dbReference type="EMBL" id="CVRI01000072">
    <property type="protein sequence ID" value="CRL07575.1"/>
    <property type="molecule type" value="Genomic_DNA"/>
</dbReference>
<keyword evidence="1" id="KW-0472">Membrane</keyword>
<accession>A0A1J1J5B0</accession>
<evidence type="ECO:0000256" key="1">
    <source>
        <dbReference type="SAM" id="Phobius"/>
    </source>
</evidence>
<keyword evidence="1" id="KW-1133">Transmembrane helix</keyword>
<feature type="transmembrane region" description="Helical" evidence="1">
    <location>
        <begin position="100"/>
        <end position="118"/>
    </location>
</feature>
<dbReference type="AlphaFoldDB" id="A0A1J1J5B0"/>
<name>A0A1J1J5B0_9DIPT</name>
<evidence type="ECO:0000313" key="2">
    <source>
        <dbReference type="EMBL" id="CRL07575.1"/>
    </source>
</evidence>
<keyword evidence="1" id="KW-0812">Transmembrane</keyword>
<gene>
    <name evidence="2" type="ORF">CLUMA_CG020540</name>
</gene>
<reference evidence="2 3" key="1">
    <citation type="submission" date="2015-04" db="EMBL/GenBank/DDBJ databases">
        <authorList>
            <person name="Syromyatnikov M.Y."/>
            <person name="Popov V.N."/>
        </authorList>
    </citation>
    <scope>NUCLEOTIDE SEQUENCE [LARGE SCALE GENOMIC DNA]</scope>
</reference>